<keyword evidence="4 6" id="KW-0378">Hydrolase</keyword>
<dbReference type="Gene3D" id="3.60.21.10">
    <property type="match status" value="1"/>
</dbReference>
<evidence type="ECO:0000256" key="5">
    <source>
        <dbReference type="ARBA" id="ARBA00022839"/>
    </source>
</evidence>
<keyword evidence="6" id="KW-0233">DNA recombination</keyword>
<comment type="similarity">
    <text evidence="1 6">Belongs to the SbcD family.</text>
</comment>
<dbReference type="PATRIC" id="fig|869279.4.peg.1438"/>
<evidence type="ECO:0000256" key="1">
    <source>
        <dbReference type="ARBA" id="ARBA00010555"/>
    </source>
</evidence>
<accession>A0A0P6XTK5</accession>
<evidence type="ECO:0000259" key="7">
    <source>
        <dbReference type="Pfam" id="PF00149"/>
    </source>
</evidence>
<dbReference type="InterPro" id="IPR029052">
    <property type="entry name" value="Metallo-depent_PP-like"/>
</dbReference>
<evidence type="ECO:0000256" key="3">
    <source>
        <dbReference type="ARBA" id="ARBA00022722"/>
    </source>
</evidence>
<keyword evidence="3 6" id="KW-0540">Nuclease</keyword>
<evidence type="ECO:0000313" key="9">
    <source>
        <dbReference type="Proteomes" id="UP000050544"/>
    </source>
</evidence>
<evidence type="ECO:0000313" key="8">
    <source>
        <dbReference type="EMBL" id="KPL82344.1"/>
    </source>
</evidence>
<reference evidence="8 9" key="1">
    <citation type="submission" date="2015-07" db="EMBL/GenBank/DDBJ databases">
        <title>Whole genome sequence of Thermanaerothrix daxensis DSM 23592.</title>
        <authorList>
            <person name="Hemp J."/>
            <person name="Ward L.M."/>
            <person name="Pace L.A."/>
            <person name="Fischer W.W."/>
        </authorList>
    </citation>
    <scope>NUCLEOTIDE SEQUENCE [LARGE SCALE GENOMIC DNA]</scope>
    <source>
        <strain evidence="8 9">GNS-1</strain>
    </source>
</reference>
<comment type="subunit">
    <text evidence="6">Heterodimer of SbcC and SbcD.</text>
</comment>
<sequence>MLRILHFADAHIDIANRGRQDPQTGLPIRVLDFLNALDVIVETAIRERVDLVLFAGDAYKDRTPAPTFQREWGKRMMRLSRAGIPTLLLVGNHDISPALGRAHTLQEFETLEVPNVRVLGRLALLKPVDLWGLPLQVLAIPWISRSTLIGLEELSGSEPERVYERLQENLTWAVEKLLEEVDPTLPLILTAHASVEGAVYGGERLIMLGNDFVIPRGLLLHPKVDYVALGHIHKHQDLNPGGYPAVVYPGSIERVDFGEAADEKGFVLVEVDRGTTRYAWRPLPGRQIVDTKVDLSELEKVECEKPLPGVVMETIRRHLPPPQALEGAIVRLVLEYPRAWETLLDEAALRKLLEPALEVHLVRRPRAEMRLRLAGEASIAQRTPLELLELYWKSLSLPPDEIQALQDLARQVLSQAEGKFI</sequence>
<protein>
    <recommendedName>
        <fullName evidence="2 6">Nuclease SbcCD subunit D</fullName>
    </recommendedName>
</protein>
<dbReference type="Pfam" id="PF00149">
    <property type="entry name" value="Metallophos"/>
    <property type="match status" value="1"/>
</dbReference>
<dbReference type="PANTHER" id="PTHR30337:SF0">
    <property type="entry name" value="NUCLEASE SBCCD SUBUNIT D"/>
    <property type="match status" value="1"/>
</dbReference>
<dbReference type="CDD" id="cd00840">
    <property type="entry name" value="MPP_Mre11_N"/>
    <property type="match status" value="1"/>
</dbReference>
<keyword evidence="6" id="KW-0255">Endonuclease</keyword>
<dbReference type="InterPro" id="IPR004593">
    <property type="entry name" value="SbcD"/>
</dbReference>
<dbReference type="NCBIfam" id="TIGR00619">
    <property type="entry name" value="sbcd"/>
    <property type="match status" value="1"/>
</dbReference>
<dbReference type="GO" id="GO:0006310">
    <property type="term" value="P:DNA recombination"/>
    <property type="evidence" value="ECO:0007669"/>
    <property type="project" value="UniProtKB-KW"/>
</dbReference>
<dbReference type="GO" id="GO:0004519">
    <property type="term" value="F:endonuclease activity"/>
    <property type="evidence" value="ECO:0007669"/>
    <property type="project" value="UniProtKB-KW"/>
</dbReference>
<dbReference type="GO" id="GO:0008408">
    <property type="term" value="F:3'-5' exonuclease activity"/>
    <property type="evidence" value="ECO:0007669"/>
    <property type="project" value="InterPro"/>
</dbReference>
<evidence type="ECO:0000256" key="2">
    <source>
        <dbReference type="ARBA" id="ARBA00013365"/>
    </source>
</evidence>
<keyword evidence="5 6" id="KW-0269">Exonuclease</keyword>
<dbReference type="InterPro" id="IPR041796">
    <property type="entry name" value="Mre11_N"/>
</dbReference>
<dbReference type="STRING" id="869279.SE15_09155"/>
<gene>
    <name evidence="6" type="primary">sbcD</name>
    <name evidence="8" type="ORF">SE15_09155</name>
</gene>
<dbReference type="SUPFAM" id="SSF56300">
    <property type="entry name" value="Metallo-dependent phosphatases"/>
    <property type="match status" value="1"/>
</dbReference>
<dbReference type="AlphaFoldDB" id="A0A0P6XTK5"/>
<evidence type="ECO:0000256" key="4">
    <source>
        <dbReference type="ARBA" id="ARBA00022801"/>
    </source>
</evidence>
<proteinExistence type="inferred from homology"/>
<evidence type="ECO:0000256" key="6">
    <source>
        <dbReference type="RuleBase" id="RU363069"/>
    </source>
</evidence>
<dbReference type="InterPro" id="IPR004843">
    <property type="entry name" value="Calcineurin-like_PHP"/>
</dbReference>
<comment type="function">
    <text evidence="6">SbcCD cleaves DNA hairpin structures. These structures can inhibit DNA replication and are intermediates in certain DNA recombination reactions. The complex acts as a 3'-&gt;5' double strand exonuclease that can open hairpins. It also has a 5' single-strand endonuclease activity.</text>
</comment>
<feature type="domain" description="Calcineurin-like phosphoesterase" evidence="7">
    <location>
        <begin position="2"/>
        <end position="234"/>
    </location>
</feature>
<comment type="caution">
    <text evidence="8">The sequence shown here is derived from an EMBL/GenBank/DDBJ whole genome shotgun (WGS) entry which is preliminary data.</text>
</comment>
<dbReference type="InterPro" id="IPR050535">
    <property type="entry name" value="DNA_Repair-Maintenance_Comp"/>
</dbReference>
<dbReference type="GO" id="GO:0006260">
    <property type="term" value="P:DNA replication"/>
    <property type="evidence" value="ECO:0007669"/>
    <property type="project" value="UniProtKB-KW"/>
</dbReference>
<organism evidence="8 9">
    <name type="scientific">Thermanaerothrix daxensis</name>
    <dbReference type="NCBI Taxonomy" id="869279"/>
    <lineage>
        <taxon>Bacteria</taxon>
        <taxon>Bacillati</taxon>
        <taxon>Chloroflexota</taxon>
        <taxon>Anaerolineae</taxon>
        <taxon>Anaerolineales</taxon>
        <taxon>Anaerolineaceae</taxon>
        <taxon>Thermanaerothrix</taxon>
    </lineage>
</organism>
<dbReference type="EMBL" id="LGKO01000005">
    <property type="protein sequence ID" value="KPL82344.1"/>
    <property type="molecule type" value="Genomic_DNA"/>
</dbReference>
<name>A0A0P6XTK5_9CHLR</name>
<keyword evidence="6" id="KW-0235">DNA replication</keyword>
<dbReference type="PANTHER" id="PTHR30337">
    <property type="entry name" value="COMPONENT OF ATP-DEPENDENT DSDNA EXONUCLEASE"/>
    <property type="match status" value="1"/>
</dbReference>
<dbReference type="Proteomes" id="UP000050544">
    <property type="component" value="Unassembled WGS sequence"/>
</dbReference>
<keyword evidence="9" id="KW-1185">Reference proteome</keyword>